<dbReference type="PANTHER" id="PTHR37422:SF13">
    <property type="entry name" value="LIPOPOLYSACCHARIDE BIOSYNTHESIS PROTEIN PA4999-RELATED"/>
    <property type="match status" value="1"/>
</dbReference>
<gene>
    <name evidence="7" type="ORF">EVJ47_06775</name>
</gene>
<dbReference type="PANTHER" id="PTHR37422">
    <property type="entry name" value="TEICHURONIC ACID BIOSYNTHESIS PROTEIN TUAE"/>
    <property type="match status" value="1"/>
</dbReference>
<feature type="domain" description="O-antigen ligase-related" evidence="6">
    <location>
        <begin position="214"/>
        <end position="371"/>
    </location>
</feature>
<organism evidence="7 8">
    <name type="scientific">Candidatus Acidulodesulfobacterium ferriphilum</name>
    <dbReference type="NCBI Taxonomy" id="2597223"/>
    <lineage>
        <taxon>Bacteria</taxon>
        <taxon>Deltaproteobacteria</taxon>
        <taxon>Candidatus Acidulodesulfobacterales</taxon>
        <taxon>Candidatus Acidulodesulfobacterium</taxon>
    </lineage>
</organism>
<feature type="transmembrane region" description="Helical" evidence="5">
    <location>
        <begin position="83"/>
        <end position="102"/>
    </location>
</feature>
<evidence type="ECO:0000256" key="1">
    <source>
        <dbReference type="ARBA" id="ARBA00004141"/>
    </source>
</evidence>
<sequence>MNILLFIKIAVIAVSCIILIAIAVKRPDLAGFFEKAALFGIFLFALFIPIKDGFALFGMVTAIVFFIAYKIAKRDASIPKTGFNIPILVYTGICAASFLWTYSMKDSINEGGEIIYFVLFFFAAATLLNAKKRINFMVYTFTFSISIAIIYGFFQGIFINAIHSPNRLTGLIGNWTGFPVQVSYGLVVIMAYYLINFKKQNKRTCAFLFWILISAAGFFDIVFSKARSAWIGIIPAVFVLMYLRSKRLFWAALVLLLVLNIGMFSVSKTFKSRMLAMFNPKIYKMELKNHGDIESHLALIKSAWAVFKRFPLTGVGVGAFSKYFDEHKGVHFPWYYNPETGEKIYDLYDNWPENGYMQTLAETGLFSFLALMWLFFLALKQPVKLFRSTDDEFKRKIAALTLGVSIVFYGSFAGVSNMSNDQLANLWLFFLALFAAVNLMPGVIPKSKDFQNQNDVIS</sequence>
<feature type="transmembrane region" description="Helical" evidence="5">
    <location>
        <begin position="355"/>
        <end position="376"/>
    </location>
</feature>
<dbReference type="InterPro" id="IPR007016">
    <property type="entry name" value="O-antigen_ligase-rel_domated"/>
</dbReference>
<keyword evidence="4 5" id="KW-0472">Membrane</keyword>
<feature type="transmembrane region" description="Helical" evidence="5">
    <location>
        <begin position="178"/>
        <end position="195"/>
    </location>
</feature>
<keyword evidence="3 5" id="KW-1133">Transmembrane helix</keyword>
<comment type="caution">
    <text evidence="7">The sequence shown here is derived from an EMBL/GenBank/DDBJ whole genome shotgun (WGS) entry which is preliminary data.</text>
</comment>
<evidence type="ECO:0000256" key="3">
    <source>
        <dbReference type="ARBA" id="ARBA00022989"/>
    </source>
</evidence>
<feature type="transmembrane region" description="Helical" evidence="5">
    <location>
        <begin position="204"/>
        <end position="222"/>
    </location>
</feature>
<dbReference type="Pfam" id="PF04932">
    <property type="entry name" value="Wzy_C"/>
    <property type="match status" value="1"/>
</dbReference>
<keyword evidence="2 5" id="KW-0812">Transmembrane</keyword>
<evidence type="ECO:0000256" key="4">
    <source>
        <dbReference type="ARBA" id="ARBA00023136"/>
    </source>
</evidence>
<evidence type="ECO:0000256" key="5">
    <source>
        <dbReference type="SAM" id="Phobius"/>
    </source>
</evidence>
<feature type="transmembrane region" description="Helical" evidence="5">
    <location>
        <begin position="248"/>
        <end position="267"/>
    </location>
</feature>
<feature type="transmembrane region" description="Helical" evidence="5">
    <location>
        <begin position="54"/>
        <end position="71"/>
    </location>
</feature>
<proteinExistence type="predicted"/>
<feature type="transmembrane region" description="Helical" evidence="5">
    <location>
        <begin position="137"/>
        <end position="158"/>
    </location>
</feature>
<dbReference type="Proteomes" id="UP000320813">
    <property type="component" value="Unassembled WGS sequence"/>
</dbReference>
<name>A0A519BAW8_9DELT</name>
<comment type="subcellular location">
    <subcellularLocation>
        <location evidence="1">Membrane</location>
        <topology evidence="1">Multi-pass membrane protein</topology>
    </subcellularLocation>
</comment>
<dbReference type="InterPro" id="IPR051533">
    <property type="entry name" value="WaaL-like"/>
</dbReference>
<evidence type="ECO:0000256" key="2">
    <source>
        <dbReference type="ARBA" id="ARBA00022692"/>
    </source>
</evidence>
<feature type="transmembrane region" description="Helical" evidence="5">
    <location>
        <begin position="228"/>
        <end position="243"/>
    </location>
</feature>
<feature type="transmembrane region" description="Helical" evidence="5">
    <location>
        <begin position="114"/>
        <end position="130"/>
    </location>
</feature>
<feature type="transmembrane region" description="Helical" evidence="5">
    <location>
        <begin position="424"/>
        <end position="444"/>
    </location>
</feature>
<feature type="transmembrane region" description="Helical" evidence="5">
    <location>
        <begin position="397"/>
        <end position="418"/>
    </location>
</feature>
<evidence type="ECO:0000313" key="8">
    <source>
        <dbReference type="Proteomes" id="UP000320813"/>
    </source>
</evidence>
<evidence type="ECO:0000259" key="6">
    <source>
        <dbReference type="Pfam" id="PF04932"/>
    </source>
</evidence>
<dbReference type="GO" id="GO:0016020">
    <property type="term" value="C:membrane"/>
    <property type="evidence" value="ECO:0007669"/>
    <property type="project" value="UniProtKB-SubCell"/>
</dbReference>
<protein>
    <recommendedName>
        <fullName evidence="6">O-antigen ligase-related domain-containing protein</fullName>
    </recommendedName>
</protein>
<evidence type="ECO:0000313" key="7">
    <source>
        <dbReference type="EMBL" id="RZD14364.1"/>
    </source>
</evidence>
<feature type="transmembrane region" description="Helical" evidence="5">
    <location>
        <begin position="6"/>
        <end position="24"/>
    </location>
</feature>
<dbReference type="EMBL" id="SGBD01000003">
    <property type="protein sequence ID" value="RZD14364.1"/>
    <property type="molecule type" value="Genomic_DNA"/>
</dbReference>
<dbReference type="AlphaFoldDB" id="A0A519BAW8"/>
<reference evidence="7 8" key="1">
    <citation type="submission" date="2019-01" db="EMBL/GenBank/DDBJ databases">
        <title>Insights into ecological role of a new deltaproteobacterial order Candidatus Sinidesulfobacterales (Sva0485) by metagenomics and metatranscriptomics.</title>
        <authorList>
            <person name="Tan S."/>
            <person name="Liu J."/>
            <person name="Fang Y."/>
            <person name="Hedlund B.P."/>
            <person name="Lian Z.H."/>
            <person name="Huang L.Y."/>
            <person name="Li J.T."/>
            <person name="Huang L.N."/>
            <person name="Li W.J."/>
            <person name="Jiang H.C."/>
            <person name="Dong H.L."/>
            <person name="Shu W.S."/>
        </authorList>
    </citation>
    <scope>NUCLEOTIDE SEQUENCE [LARGE SCALE GENOMIC DNA]</scope>
    <source>
        <strain evidence="7">AP3</strain>
    </source>
</reference>
<accession>A0A519BAW8</accession>